<dbReference type="Proteomes" id="UP000026960">
    <property type="component" value="Chromosome 1"/>
</dbReference>
<sequence>MVTTRSMAVREKMMKRKRLSPVPAAMELALYHDNIVHVACLVAATSPEPIADLLSLRATCKAMHAAVKERDVGKRVRWRG</sequence>
<keyword evidence="2" id="KW-1185">Reference proteome</keyword>
<dbReference type="Gramene" id="OBART01G02760.1">
    <property type="protein sequence ID" value="OBART01G02760.1"/>
    <property type="gene ID" value="OBART01G02760"/>
</dbReference>
<name>A0A0D3EJG8_9ORYZ</name>
<dbReference type="STRING" id="65489.A0A0D3EJG8"/>
<reference evidence="1" key="1">
    <citation type="journal article" date="2009" name="Rice">
        <title>De Novo Next Generation Sequencing of Plant Genomes.</title>
        <authorList>
            <person name="Rounsley S."/>
            <person name="Marri P.R."/>
            <person name="Yu Y."/>
            <person name="He R."/>
            <person name="Sisneros N."/>
            <person name="Goicoechea J.L."/>
            <person name="Lee S.J."/>
            <person name="Angelova A."/>
            <person name="Kudrna D."/>
            <person name="Luo M."/>
            <person name="Affourtit J."/>
            <person name="Desany B."/>
            <person name="Knight J."/>
            <person name="Niazi F."/>
            <person name="Egholm M."/>
            <person name="Wing R.A."/>
        </authorList>
    </citation>
    <scope>NUCLEOTIDE SEQUENCE [LARGE SCALE GENOMIC DNA]</scope>
    <source>
        <strain evidence="1">cv. IRGC 105608</strain>
    </source>
</reference>
<proteinExistence type="predicted"/>
<reference evidence="1" key="2">
    <citation type="submission" date="2015-03" db="UniProtKB">
        <authorList>
            <consortium name="EnsemblPlants"/>
        </authorList>
    </citation>
    <scope>IDENTIFICATION</scope>
</reference>
<dbReference type="EnsemblPlants" id="OBART01G02760.1">
    <property type="protein sequence ID" value="OBART01G02760.1"/>
    <property type="gene ID" value="OBART01G02760"/>
</dbReference>
<dbReference type="AlphaFoldDB" id="A0A0D3EJG8"/>
<accession>A0A0D3EJG8</accession>
<evidence type="ECO:0000313" key="1">
    <source>
        <dbReference type="EnsemblPlants" id="OBART01G02760.1"/>
    </source>
</evidence>
<evidence type="ECO:0000313" key="2">
    <source>
        <dbReference type="Proteomes" id="UP000026960"/>
    </source>
</evidence>
<dbReference type="HOGENOM" id="CLU_2593536_0_0_1"/>
<protein>
    <submittedName>
        <fullName evidence="1">Uncharacterized protein</fullName>
    </submittedName>
</protein>
<dbReference type="PaxDb" id="65489-OBART01G02760.1"/>
<organism evidence="1">
    <name type="scientific">Oryza barthii</name>
    <dbReference type="NCBI Taxonomy" id="65489"/>
    <lineage>
        <taxon>Eukaryota</taxon>
        <taxon>Viridiplantae</taxon>
        <taxon>Streptophyta</taxon>
        <taxon>Embryophyta</taxon>
        <taxon>Tracheophyta</taxon>
        <taxon>Spermatophyta</taxon>
        <taxon>Magnoliopsida</taxon>
        <taxon>Liliopsida</taxon>
        <taxon>Poales</taxon>
        <taxon>Poaceae</taxon>
        <taxon>BOP clade</taxon>
        <taxon>Oryzoideae</taxon>
        <taxon>Oryzeae</taxon>
        <taxon>Oryzinae</taxon>
        <taxon>Oryza</taxon>
    </lineage>
</organism>